<dbReference type="Pfam" id="PF10604">
    <property type="entry name" value="Polyketide_cyc2"/>
    <property type="match status" value="1"/>
</dbReference>
<dbReference type="InterPro" id="IPR019587">
    <property type="entry name" value="Polyketide_cyclase/dehydratase"/>
</dbReference>
<protein>
    <submittedName>
        <fullName evidence="1">Polyketide cyclase / dehydrase and lipid transport</fullName>
    </submittedName>
</protein>
<keyword evidence="2" id="KW-1185">Reference proteome</keyword>
<dbReference type="Proteomes" id="UP000183987">
    <property type="component" value="Unassembled WGS sequence"/>
</dbReference>
<sequence>MKFSAREDIEAPIDHVFARVTDFAGFERQIMRRGADVRRIDAGQPVQAGSSWDVAFSYRGRERRLLATVARLDPPTTIAIDMAASGLDGVTLIDLVALSPQRTRLSVSIELSARTLSARLLLQSLKLAKSNLTSRFKARVADLAKDITKGQVRRT</sequence>
<proteinExistence type="predicted"/>
<dbReference type="Gene3D" id="3.30.530.20">
    <property type="match status" value="1"/>
</dbReference>
<reference evidence="2" key="1">
    <citation type="submission" date="2016-11" db="EMBL/GenBank/DDBJ databases">
        <authorList>
            <person name="Varghese N."/>
            <person name="Submissions S."/>
        </authorList>
    </citation>
    <scope>NUCLEOTIDE SEQUENCE [LARGE SCALE GENOMIC DNA]</scope>
    <source>
        <strain evidence="2">DSM 29326</strain>
    </source>
</reference>
<dbReference type="STRING" id="366533.SAMN05444339_102133"/>
<dbReference type="CDD" id="cd07812">
    <property type="entry name" value="SRPBCC"/>
    <property type="match status" value="1"/>
</dbReference>
<name>A0A1M4WJL8_LOKAT</name>
<dbReference type="OrthoDB" id="7860307at2"/>
<dbReference type="RefSeq" id="WP_072856291.1">
    <property type="nucleotide sequence ID" value="NZ_FQUE01000002.1"/>
</dbReference>
<accession>A0A1M4WJL8</accession>
<evidence type="ECO:0000313" key="1">
    <source>
        <dbReference type="EMBL" id="SHE81406.1"/>
    </source>
</evidence>
<dbReference type="SUPFAM" id="SSF55961">
    <property type="entry name" value="Bet v1-like"/>
    <property type="match status" value="1"/>
</dbReference>
<organism evidence="1 2">
    <name type="scientific">Loktanella atrilutea</name>
    <dbReference type="NCBI Taxonomy" id="366533"/>
    <lineage>
        <taxon>Bacteria</taxon>
        <taxon>Pseudomonadati</taxon>
        <taxon>Pseudomonadota</taxon>
        <taxon>Alphaproteobacteria</taxon>
        <taxon>Rhodobacterales</taxon>
        <taxon>Roseobacteraceae</taxon>
        <taxon>Loktanella</taxon>
    </lineage>
</organism>
<gene>
    <name evidence="1" type="ORF">SAMN05444339_102133</name>
</gene>
<evidence type="ECO:0000313" key="2">
    <source>
        <dbReference type="Proteomes" id="UP000183987"/>
    </source>
</evidence>
<dbReference type="EMBL" id="FQUE01000002">
    <property type="protein sequence ID" value="SHE81406.1"/>
    <property type="molecule type" value="Genomic_DNA"/>
</dbReference>
<dbReference type="AlphaFoldDB" id="A0A1M4WJL8"/>
<dbReference type="InterPro" id="IPR023393">
    <property type="entry name" value="START-like_dom_sf"/>
</dbReference>